<dbReference type="OrthoDB" id="9759099at2"/>
<dbReference type="Pfam" id="PF02738">
    <property type="entry name" value="MoCoBD_1"/>
    <property type="match status" value="1"/>
</dbReference>
<dbReference type="Gene3D" id="3.30.365.10">
    <property type="entry name" value="Aldehyde oxidase/xanthine dehydrogenase, molybdopterin binding domain"/>
    <property type="match status" value="4"/>
</dbReference>
<protein>
    <submittedName>
        <fullName evidence="4">Xanthine dehydrogenase family protein molybdopterin-binding subunit</fullName>
    </submittedName>
</protein>
<evidence type="ECO:0000313" key="5">
    <source>
        <dbReference type="Proteomes" id="UP000317646"/>
    </source>
</evidence>
<dbReference type="AlphaFoldDB" id="A0A502GTQ1"/>
<accession>A0A502GTQ1</accession>
<dbReference type="InterPro" id="IPR046867">
    <property type="entry name" value="AldOxase/xan_DH_MoCoBD2"/>
</dbReference>
<dbReference type="RefSeq" id="WP_140467044.1">
    <property type="nucleotide sequence ID" value="NZ_RCYZ01000005.1"/>
</dbReference>
<dbReference type="SUPFAM" id="SSF56003">
    <property type="entry name" value="Molybdenum cofactor-binding domain"/>
    <property type="match status" value="1"/>
</dbReference>
<keyword evidence="5" id="KW-1185">Reference proteome</keyword>
<dbReference type="PANTHER" id="PTHR11908">
    <property type="entry name" value="XANTHINE DEHYDROGENASE"/>
    <property type="match status" value="1"/>
</dbReference>
<dbReference type="Pfam" id="PF20256">
    <property type="entry name" value="MoCoBD_2"/>
    <property type="match status" value="1"/>
</dbReference>
<organism evidence="4 5">
    <name type="scientific">Hymenobacter nivis</name>
    <dbReference type="NCBI Taxonomy" id="1850093"/>
    <lineage>
        <taxon>Bacteria</taxon>
        <taxon>Pseudomonadati</taxon>
        <taxon>Bacteroidota</taxon>
        <taxon>Cytophagia</taxon>
        <taxon>Cytophagales</taxon>
        <taxon>Hymenobacteraceae</taxon>
        <taxon>Hymenobacter</taxon>
    </lineage>
</organism>
<gene>
    <name evidence="4" type="ORF">EAH73_12495</name>
</gene>
<dbReference type="GO" id="GO:0005506">
    <property type="term" value="F:iron ion binding"/>
    <property type="evidence" value="ECO:0007669"/>
    <property type="project" value="InterPro"/>
</dbReference>
<dbReference type="InterPro" id="IPR008274">
    <property type="entry name" value="AldOxase/xan_DH_MoCoBD1"/>
</dbReference>
<keyword evidence="1" id="KW-0500">Molybdenum</keyword>
<dbReference type="InterPro" id="IPR016208">
    <property type="entry name" value="Ald_Oxase/xanthine_DH-like"/>
</dbReference>
<dbReference type="Gene3D" id="3.90.1170.50">
    <property type="entry name" value="Aldehyde oxidase/xanthine dehydrogenase, a/b hammerhead"/>
    <property type="match status" value="1"/>
</dbReference>
<dbReference type="Proteomes" id="UP000317646">
    <property type="component" value="Unassembled WGS sequence"/>
</dbReference>
<reference evidence="4 5" key="1">
    <citation type="journal article" date="2019" name="Environ. Microbiol.">
        <title>Species interactions and distinct microbial communities in high Arctic permafrost affected cryosols are associated with the CH4 and CO2 gas fluxes.</title>
        <authorList>
            <person name="Altshuler I."/>
            <person name="Hamel J."/>
            <person name="Turney S."/>
            <person name="Magnuson E."/>
            <person name="Levesque R."/>
            <person name="Greer C."/>
            <person name="Whyte L.G."/>
        </authorList>
    </citation>
    <scope>NUCLEOTIDE SEQUENCE [LARGE SCALE GENOMIC DNA]</scope>
    <source>
        <strain evidence="4 5">S9.2P</strain>
    </source>
</reference>
<dbReference type="SUPFAM" id="SSF54665">
    <property type="entry name" value="CO dehydrogenase molybdoprotein N-domain-like"/>
    <property type="match status" value="1"/>
</dbReference>
<comment type="caution">
    <text evidence="4">The sequence shown here is derived from an EMBL/GenBank/DDBJ whole genome shotgun (WGS) entry which is preliminary data.</text>
</comment>
<evidence type="ECO:0000259" key="3">
    <source>
        <dbReference type="SMART" id="SM01008"/>
    </source>
</evidence>
<evidence type="ECO:0000256" key="1">
    <source>
        <dbReference type="ARBA" id="ARBA00022505"/>
    </source>
</evidence>
<sequence>MDTETAFFETPPQLVAVGQPLSRVDGRAKVTGAAKYSAEYNHLPGLVHAVVKTSDVAKGRVTSIDASAAQREPGVLAILTHQNLPKPAKTAETKEGQEAIGMAVQMTFMPLQSDQVFYAGQPVAIVVADTLEHAQHAAAKLRVTVTPEAPVASYQDPKAKLFNPGGKPDADAEGTKRRGKAAAAFAAAPAQVTATYTHATNHHNPMEPSATIAHWEAADRLTVYDATQGVSWQQRALSGYLGLPQDQVRVITKYLGGGFGCKGPIWPHSVLTVLTAKAVGRPVKLVLTRPQMFTSVGHREDQEQTLRLGATKEGKLLALLHEKTSTTSQWDDYAESNSKMMGMLYQCPAFEATTKLARANVMTPTWMRAPGEAPGSFALESSMDDLAYQLGIDPVQIRLRNYADKDPSTGKPWSSKSLKECYERGAELFGWSKRNPKNGLTRDGKYLVGWGMATATYPVNNSQGNARVRLYADGHAVVQVAATDLGTGTYTVITQVAADCLGLAPDKVRFELGDSVLPTTNISGGSMGAGTFASSVYTAAQDLWQKLTKMAVMDAKSPLFRAKPADVAVVKGRLQLKANPSKGEEFAALMKRGNMTDVEGFGQGKYGAGYETGLATGPAKSDDAGKEDGGGHAMHAFGAHFCEVRVDPELGTIRVTKWVSVVAGGRILNPKTARSQVIGGATMGIGAALMEQTVRDPNLARYTNANLADYHVPVNADIPDLTVEFIDEHDPYVNALGVKGIGEIAIVGTAAAVGNAIFHATGRRLRDLPMTPNKVLAAMSQPV</sequence>
<dbReference type="InterPro" id="IPR036856">
    <property type="entry name" value="Ald_Oxase/Xan_DH_a/b_sf"/>
</dbReference>
<evidence type="ECO:0000313" key="4">
    <source>
        <dbReference type="EMBL" id="TPG65301.1"/>
    </source>
</evidence>
<dbReference type="InterPro" id="IPR037165">
    <property type="entry name" value="AldOxase/xan_DH_Mopterin-bd_sf"/>
</dbReference>
<dbReference type="GO" id="GO:0016491">
    <property type="term" value="F:oxidoreductase activity"/>
    <property type="evidence" value="ECO:0007669"/>
    <property type="project" value="UniProtKB-KW"/>
</dbReference>
<name>A0A502GTQ1_9BACT</name>
<evidence type="ECO:0000256" key="2">
    <source>
        <dbReference type="ARBA" id="ARBA00023002"/>
    </source>
</evidence>
<keyword evidence="2" id="KW-0560">Oxidoreductase</keyword>
<proteinExistence type="predicted"/>
<dbReference type="PANTHER" id="PTHR11908:SF132">
    <property type="entry name" value="ALDEHYDE OXIDASE 1-RELATED"/>
    <property type="match status" value="1"/>
</dbReference>
<dbReference type="EMBL" id="RCYZ01000005">
    <property type="protein sequence ID" value="TPG65301.1"/>
    <property type="molecule type" value="Genomic_DNA"/>
</dbReference>
<dbReference type="SMART" id="SM01008">
    <property type="entry name" value="Ald_Xan_dh_C"/>
    <property type="match status" value="1"/>
</dbReference>
<dbReference type="Pfam" id="PF01315">
    <property type="entry name" value="Ald_Xan_dh_C"/>
    <property type="match status" value="1"/>
</dbReference>
<dbReference type="InterPro" id="IPR000674">
    <property type="entry name" value="Ald_Oxase/Xan_DH_a/b"/>
</dbReference>
<feature type="domain" description="Aldehyde oxidase/xanthine dehydrogenase a/b hammerhead" evidence="3">
    <location>
        <begin position="31"/>
        <end position="149"/>
    </location>
</feature>